<evidence type="ECO:0000313" key="2">
    <source>
        <dbReference type="Proteomes" id="UP000325743"/>
    </source>
</evidence>
<proteinExistence type="predicted"/>
<dbReference type="RefSeq" id="WP_151071176.1">
    <property type="nucleotide sequence ID" value="NZ_CP032519.1"/>
</dbReference>
<protein>
    <submittedName>
        <fullName evidence="1">Uncharacterized protein</fullName>
    </submittedName>
</protein>
<accession>A0A5P3VH13</accession>
<organism evidence="1 2">
    <name type="scientific">Cupriavidus oxalaticus</name>
    <dbReference type="NCBI Taxonomy" id="96344"/>
    <lineage>
        <taxon>Bacteria</taxon>
        <taxon>Pseudomonadati</taxon>
        <taxon>Pseudomonadota</taxon>
        <taxon>Betaproteobacteria</taxon>
        <taxon>Burkholderiales</taxon>
        <taxon>Burkholderiaceae</taxon>
        <taxon>Cupriavidus</taxon>
    </lineage>
</organism>
<name>A0A5P3VH13_9BURK</name>
<gene>
    <name evidence="1" type="ORF">D2917_15315</name>
</gene>
<dbReference type="Proteomes" id="UP000325743">
    <property type="component" value="Chromosome 2"/>
</dbReference>
<dbReference type="EMBL" id="CP032519">
    <property type="protein sequence ID" value="QEZ45694.1"/>
    <property type="molecule type" value="Genomic_DNA"/>
</dbReference>
<sequence>MVADLLAHLYRVREAGYSQWYACCPACLEPARTLLIRTDSDGFTLIHCHNGCPPCLIVRALGLPLGVLFPRRPRRRHACAPGWWREPPRYACTPRPMGEQ</sequence>
<dbReference type="AlphaFoldDB" id="A0A5P3VH13"/>
<reference evidence="1 2" key="1">
    <citation type="submission" date="2018-09" db="EMBL/GenBank/DDBJ databases">
        <title>Complete genome sequence of Cupriavidus oxalaticus T2, a bacterium capable of phenol tolerance and degradation.</title>
        <authorList>
            <person name="Yan J."/>
        </authorList>
    </citation>
    <scope>NUCLEOTIDE SEQUENCE [LARGE SCALE GENOMIC DNA]</scope>
    <source>
        <strain evidence="1 2">T2</strain>
    </source>
</reference>
<evidence type="ECO:0000313" key="1">
    <source>
        <dbReference type="EMBL" id="QEZ45694.1"/>
    </source>
</evidence>